<dbReference type="InterPro" id="IPR024843">
    <property type="entry name" value="Dapper"/>
</dbReference>
<keyword evidence="5" id="KW-1185">Reference proteome</keyword>
<feature type="region of interest" description="Disordered" evidence="3">
    <location>
        <begin position="451"/>
        <end position="475"/>
    </location>
</feature>
<evidence type="ECO:0000256" key="3">
    <source>
        <dbReference type="SAM" id="MobiDB-lite"/>
    </source>
</evidence>
<feature type="region of interest" description="Disordered" evidence="3">
    <location>
        <begin position="82"/>
        <end position="113"/>
    </location>
</feature>
<protein>
    <submittedName>
        <fullName evidence="4">Uncharacterized protein</fullName>
    </submittedName>
</protein>
<dbReference type="Ensembl" id="ENSEBUT00000014266.1">
    <property type="protein sequence ID" value="ENSEBUP00000013690.1"/>
    <property type="gene ID" value="ENSEBUG00000008638.1"/>
</dbReference>
<name>A0A8C4QDF8_EPTBU</name>
<dbReference type="GO" id="GO:0090090">
    <property type="term" value="P:negative regulation of canonical Wnt signaling pathway"/>
    <property type="evidence" value="ECO:0007669"/>
    <property type="project" value="TreeGrafter"/>
</dbReference>
<dbReference type="GO" id="GO:0005737">
    <property type="term" value="C:cytoplasm"/>
    <property type="evidence" value="ECO:0007669"/>
    <property type="project" value="TreeGrafter"/>
</dbReference>
<feature type="compositionally biased region" description="Basic residues" evidence="3">
    <location>
        <begin position="422"/>
        <end position="434"/>
    </location>
</feature>
<evidence type="ECO:0000313" key="4">
    <source>
        <dbReference type="Ensembl" id="ENSEBUP00000013690.1"/>
    </source>
</evidence>
<feature type="compositionally biased region" description="Basic residues" evidence="3">
    <location>
        <begin position="1"/>
        <end position="10"/>
    </location>
</feature>
<proteinExistence type="inferred from homology"/>
<sequence length="608" mass="66832">MLQKVNHRCSLHVSPQGSLQQWEPAVERRVSDLKLDSDKSTGRDGDSRPSSGFYSLSDACSVSLSNSCNSVASEHFVATFRPGEPPGSHASSTHHSEPNVGCNSQAAASSFTAQEHPQSAINLSWVSLMGGDRDRGRTHTSGDACRAACLKPRDWSSHDGGEPPARFCCDLRSRDCTEVYRYPSPLHVVALQSSLFLQAEGITMDDSEESWMPKPTSTKPRKAQTSPRVHKERASAYIAALLSHRGNVVPNRSKDVFGRRLVTSLNVRHRLPGQSQALFEPRGLFGSTTSLTSARPSLTSTLPTQTRPASVDLSDLFPLPLRGPQKLVSNMVPMRPAAYLRNVRSSSVCSQVRENIQQRVGGEIPQGSSWQQGRPGQFLYEPRLAKIRQLVKSSVLVEPEDNSDNDADDDEDEEEEGNRGGARCRRGKPKKQRFRDRMEAVRQSFRFPGAAAVRRRRSRRTQSVMDVSRQKGSTARIEVGQVRPCEEPGNHVRVHSGSQGRRWRSSLEVGRDDGSLISGSQPWPVLYDYRGAVSPSHPVIAEISEDDFGECRAGGLGDAESSLSELEDVDWPSGEILPQGSLVKAVSSSLKQKVLQLHCDAQKITTIV</sequence>
<dbReference type="Pfam" id="PF15268">
    <property type="entry name" value="Dapper"/>
    <property type="match status" value="1"/>
</dbReference>
<dbReference type="AlphaFoldDB" id="A0A8C4QDF8"/>
<evidence type="ECO:0000313" key="5">
    <source>
        <dbReference type="Proteomes" id="UP000694388"/>
    </source>
</evidence>
<keyword evidence="2" id="KW-0175">Coiled coil</keyword>
<dbReference type="PANTHER" id="PTHR15919">
    <property type="entry name" value="DAPPER-RELATED"/>
    <property type="match status" value="1"/>
</dbReference>
<feature type="compositionally biased region" description="Polar residues" evidence="3">
    <location>
        <begin position="215"/>
        <end position="227"/>
    </location>
</feature>
<feature type="compositionally biased region" description="Acidic residues" evidence="3">
    <location>
        <begin position="398"/>
        <end position="416"/>
    </location>
</feature>
<feature type="compositionally biased region" description="Polar residues" evidence="3">
    <location>
        <begin position="101"/>
        <end position="113"/>
    </location>
</feature>
<dbReference type="Proteomes" id="UP000694388">
    <property type="component" value="Unplaced"/>
</dbReference>
<feature type="region of interest" description="Disordered" evidence="3">
    <location>
        <begin position="1"/>
        <end position="25"/>
    </location>
</feature>
<feature type="region of interest" description="Disordered" evidence="3">
    <location>
        <begin position="395"/>
        <end position="438"/>
    </location>
</feature>
<evidence type="ECO:0000256" key="1">
    <source>
        <dbReference type="ARBA" id="ARBA00010807"/>
    </source>
</evidence>
<organism evidence="4 5">
    <name type="scientific">Eptatretus burgeri</name>
    <name type="common">Inshore hagfish</name>
    <dbReference type="NCBI Taxonomy" id="7764"/>
    <lineage>
        <taxon>Eukaryota</taxon>
        <taxon>Metazoa</taxon>
        <taxon>Chordata</taxon>
        <taxon>Craniata</taxon>
        <taxon>Vertebrata</taxon>
        <taxon>Cyclostomata</taxon>
        <taxon>Myxini</taxon>
        <taxon>Myxiniformes</taxon>
        <taxon>Myxinidae</taxon>
        <taxon>Eptatretinae</taxon>
        <taxon>Eptatretus</taxon>
    </lineage>
</organism>
<feature type="compositionally biased region" description="Polar residues" evidence="3">
    <location>
        <begin position="461"/>
        <end position="473"/>
    </location>
</feature>
<evidence type="ECO:0000256" key="2">
    <source>
        <dbReference type="ARBA" id="ARBA00023054"/>
    </source>
</evidence>
<comment type="similarity">
    <text evidence="1">Belongs to the dapper family.</text>
</comment>
<accession>A0A8C4QDF8</accession>
<feature type="region of interest" description="Disordered" evidence="3">
    <location>
        <begin position="206"/>
        <end position="229"/>
    </location>
</feature>
<reference evidence="4" key="2">
    <citation type="submission" date="2025-09" db="UniProtKB">
        <authorList>
            <consortium name="Ensembl"/>
        </authorList>
    </citation>
    <scope>IDENTIFICATION</scope>
</reference>
<reference evidence="4" key="1">
    <citation type="submission" date="2025-08" db="UniProtKB">
        <authorList>
            <consortium name="Ensembl"/>
        </authorList>
    </citation>
    <scope>IDENTIFICATION</scope>
</reference>